<dbReference type="KEGG" id="pgs:CPT03_09730"/>
<dbReference type="PANTHER" id="PTHR44227:SF3">
    <property type="entry name" value="PROTEIN O-MANNOSYL-TRANSFERASE TMTC4"/>
    <property type="match status" value="1"/>
</dbReference>
<dbReference type="InterPro" id="IPR052346">
    <property type="entry name" value="O-mannosyl-transferase_TMTC"/>
</dbReference>
<feature type="transmembrane region" description="Helical" evidence="3">
    <location>
        <begin position="155"/>
        <end position="176"/>
    </location>
</feature>
<evidence type="ECO:0000256" key="3">
    <source>
        <dbReference type="SAM" id="Phobius"/>
    </source>
</evidence>
<feature type="transmembrane region" description="Helical" evidence="3">
    <location>
        <begin position="188"/>
        <end position="215"/>
    </location>
</feature>
<evidence type="ECO:0000256" key="1">
    <source>
        <dbReference type="ARBA" id="ARBA00022737"/>
    </source>
</evidence>
<dbReference type="PANTHER" id="PTHR44227">
    <property type="match status" value="1"/>
</dbReference>
<feature type="transmembrane region" description="Helical" evidence="3">
    <location>
        <begin position="130"/>
        <end position="149"/>
    </location>
</feature>
<gene>
    <name evidence="4" type="ORF">CPT03_09730</name>
</gene>
<feature type="transmembrane region" description="Helical" evidence="3">
    <location>
        <begin position="358"/>
        <end position="378"/>
    </location>
</feature>
<keyword evidence="2" id="KW-0802">TPR repeat</keyword>
<keyword evidence="3" id="KW-0472">Membrane</keyword>
<evidence type="ECO:0000313" key="4">
    <source>
        <dbReference type="EMBL" id="ATP56734.1"/>
    </source>
</evidence>
<dbReference type="EMBL" id="CP024091">
    <property type="protein sequence ID" value="ATP56734.1"/>
    <property type="molecule type" value="Genomic_DNA"/>
</dbReference>
<feature type="transmembrane region" description="Helical" evidence="3">
    <location>
        <begin position="98"/>
        <end position="118"/>
    </location>
</feature>
<dbReference type="Proteomes" id="UP000223749">
    <property type="component" value="Chromosome"/>
</dbReference>
<reference evidence="4 5" key="1">
    <citation type="submission" date="2017-10" db="EMBL/GenBank/DDBJ databases">
        <title>Whole genome of Pedobacter ginsengisoli T01R-27 isolated from tomato rhizosphere.</title>
        <authorList>
            <person name="Weon H.-Y."/>
            <person name="Lee S.A."/>
            <person name="Sang M.K."/>
            <person name="Song J."/>
        </authorList>
    </citation>
    <scope>NUCLEOTIDE SEQUENCE [LARGE SCALE GENOMIC DNA]</scope>
    <source>
        <strain evidence="4 5">T01R-27</strain>
    </source>
</reference>
<feature type="transmembrane region" description="Helical" evidence="3">
    <location>
        <begin position="327"/>
        <end position="346"/>
    </location>
</feature>
<keyword evidence="5" id="KW-1185">Reference proteome</keyword>
<evidence type="ECO:0000256" key="2">
    <source>
        <dbReference type="ARBA" id="ARBA00022803"/>
    </source>
</evidence>
<keyword evidence="3" id="KW-1133">Transmembrane helix</keyword>
<organism evidence="4 5">
    <name type="scientific">Pedobacter ginsengisoli</name>
    <dbReference type="NCBI Taxonomy" id="363852"/>
    <lineage>
        <taxon>Bacteria</taxon>
        <taxon>Pseudomonadati</taxon>
        <taxon>Bacteroidota</taxon>
        <taxon>Sphingobacteriia</taxon>
        <taxon>Sphingobacteriales</taxon>
        <taxon>Sphingobacteriaceae</taxon>
        <taxon>Pedobacter</taxon>
    </lineage>
</organism>
<feature type="transmembrane region" description="Helical" evidence="3">
    <location>
        <begin position="227"/>
        <end position="247"/>
    </location>
</feature>
<accession>A0A2D1U5D0</accession>
<dbReference type="AlphaFoldDB" id="A0A2D1U5D0"/>
<protein>
    <recommendedName>
        <fullName evidence="6">Glycosyltransferase RgtA/B/C/D-like domain-containing protein</fullName>
    </recommendedName>
</protein>
<proteinExistence type="predicted"/>
<feature type="transmembrane region" description="Helical" evidence="3">
    <location>
        <begin position="385"/>
        <end position="402"/>
    </location>
</feature>
<keyword evidence="1" id="KW-0677">Repeat</keyword>
<sequence length="438" mass="51896">MTQDSTRGIFTFYKQSPHKYHLAILYLSVLIVYWQVYKFEFLIGWDDQWFITNHYTENGFSRKNLYAILTDFFYGQYAPVNQYYYLLLYNLFGYNPKYFHVSSVLLHLGNATLIYWMIKKVTAKISDIGAIRTGEVAFVTTLLFAVSPFNLEPVAWVAASKVLLYSLFYLLAIRSYCLYIDTSKSTHFYLVILWFTLSFGAKEQAVSLPICLLLFDYIYKRNFRDHMIWYEKIPLLVLTTLFGIITLQSQGEMILENTHFYPIYQRVILAFYTLSEYFTKTITPINVSYLYPFPFQVGEPVPIWIYLFPFLIVLTIICLYKIILKKWLAFGLLFFLIHIALVLNLLSLARFSVVADRYAYLSTIGLYFILAYSFILLYQSKYRKIIITSSFVYLFGFMVYSYNHVSKWQNVGIVKARIKKVMESRKDYQNWKHKQNTK</sequence>
<name>A0A2D1U5D0_9SPHI</name>
<keyword evidence="3" id="KW-0812">Transmembrane</keyword>
<evidence type="ECO:0000313" key="5">
    <source>
        <dbReference type="Proteomes" id="UP000223749"/>
    </source>
</evidence>
<feature type="transmembrane region" description="Helical" evidence="3">
    <location>
        <begin position="303"/>
        <end position="320"/>
    </location>
</feature>
<feature type="transmembrane region" description="Helical" evidence="3">
    <location>
        <begin position="20"/>
        <end position="37"/>
    </location>
</feature>
<evidence type="ECO:0008006" key="6">
    <source>
        <dbReference type="Google" id="ProtNLM"/>
    </source>
</evidence>